<dbReference type="InterPro" id="IPR006311">
    <property type="entry name" value="TAT_signal"/>
</dbReference>
<evidence type="ECO:0008006" key="3">
    <source>
        <dbReference type="Google" id="ProtNLM"/>
    </source>
</evidence>
<comment type="caution">
    <text evidence="1">The sequence shown here is derived from an EMBL/GenBank/DDBJ whole genome shotgun (WGS) entry which is preliminary data.</text>
</comment>
<evidence type="ECO:0000313" key="1">
    <source>
        <dbReference type="EMBL" id="RZU13527.1"/>
    </source>
</evidence>
<accession>A0A4Q7WSZ7</accession>
<dbReference type="SUPFAM" id="SSF56219">
    <property type="entry name" value="DNase I-like"/>
    <property type="match status" value="1"/>
</dbReference>
<dbReference type="Proteomes" id="UP000292027">
    <property type="component" value="Unassembled WGS sequence"/>
</dbReference>
<gene>
    <name evidence="1" type="ORF">EV645_4370</name>
</gene>
<dbReference type="PROSITE" id="PS51318">
    <property type="entry name" value="TAT"/>
    <property type="match status" value="1"/>
</dbReference>
<dbReference type="OrthoDB" id="9796594at2"/>
<dbReference type="EMBL" id="SHKR01000013">
    <property type="protein sequence ID" value="RZU13527.1"/>
    <property type="molecule type" value="Genomic_DNA"/>
</dbReference>
<reference evidence="1 2" key="1">
    <citation type="journal article" date="2015" name="Stand. Genomic Sci.">
        <title>Genomic Encyclopedia of Bacterial and Archaeal Type Strains, Phase III: the genomes of soil and plant-associated and newly described type strains.</title>
        <authorList>
            <person name="Whitman W.B."/>
            <person name="Woyke T."/>
            <person name="Klenk H.P."/>
            <person name="Zhou Y."/>
            <person name="Lilburn T.G."/>
            <person name="Beck B.J."/>
            <person name="De Vos P."/>
            <person name="Vandamme P."/>
            <person name="Eisen J.A."/>
            <person name="Garrity G."/>
            <person name="Hugenholtz P."/>
            <person name="Kyrpides N.C."/>
        </authorList>
    </citation>
    <scope>NUCLEOTIDE SEQUENCE [LARGE SCALE GENOMIC DNA]</scope>
    <source>
        <strain evidence="1 2">VKM Ac-2540</strain>
    </source>
</reference>
<dbReference type="RefSeq" id="WP_130445786.1">
    <property type="nucleotide sequence ID" value="NZ_SHKR01000013.1"/>
</dbReference>
<evidence type="ECO:0000313" key="2">
    <source>
        <dbReference type="Proteomes" id="UP000292027"/>
    </source>
</evidence>
<protein>
    <recommendedName>
        <fullName evidence="3">Endonuclease/exonuclease/phosphatase family protein</fullName>
    </recommendedName>
</protein>
<sequence length="272" mass="29721">MANRISRRQAMMIGGGALAGAATFGSVAGARSASAATEWFRLPVITANIGRKNLAARGPAIQAVRSGDPGNRPFVGWQEISEGDTGEPAMISQNFGDAYANAFLDDPSSYRVPISVPTPWKVINSKPTFVHGVVPDVSPPRWINEVVVEHGAHPGLKFVLINTHYLHGAYNDDQNPNLRAYYDLHKKTHRERVMAHNDKGHLVIWTADTNNPGYDKATGQDAERKVFADGIDRINWLPGDGTVQLDLVTTNVVPMNVDDHNARVAIFRIRLA</sequence>
<keyword evidence="2" id="KW-1185">Reference proteome</keyword>
<dbReference type="AlphaFoldDB" id="A0A4Q7WSZ7"/>
<dbReference type="InterPro" id="IPR036691">
    <property type="entry name" value="Endo/exonu/phosph_ase_sf"/>
</dbReference>
<organism evidence="1 2">
    <name type="scientific">Kribbella rubisoli</name>
    <dbReference type="NCBI Taxonomy" id="3075929"/>
    <lineage>
        <taxon>Bacteria</taxon>
        <taxon>Bacillati</taxon>
        <taxon>Actinomycetota</taxon>
        <taxon>Actinomycetes</taxon>
        <taxon>Propionibacteriales</taxon>
        <taxon>Kribbellaceae</taxon>
        <taxon>Kribbella</taxon>
    </lineage>
</organism>
<name>A0A4Q7WSZ7_9ACTN</name>
<proteinExistence type="predicted"/>